<keyword evidence="6" id="KW-1185">Reference proteome</keyword>
<dbReference type="SUPFAM" id="SSF56801">
    <property type="entry name" value="Acetyl-CoA synthetase-like"/>
    <property type="match status" value="1"/>
</dbReference>
<dbReference type="InterPro" id="IPR042099">
    <property type="entry name" value="ANL_N_sf"/>
</dbReference>
<dbReference type="GO" id="GO:0005324">
    <property type="term" value="F:long-chain fatty acid transmembrane transporter activity"/>
    <property type="evidence" value="ECO:0007669"/>
    <property type="project" value="TreeGrafter"/>
</dbReference>
<dbReference type="STRING" id="48709.A0A1D2M0K4"/>
<feature type="non-terminal residue" evidence="5">
    <location>
        <position position="1"/>
    </location>
</feature>
<evidence type="ECO:0000256" key="4">
    <source>
        <dbReference type="ARBA" id="ARBA00022840"/>
    </source>
</evidence>
<evidence type="ECO:0000256" key="3">
    <source>
        <dbReference type="ARBA" id="ARBA00022741"/>
    </source>
</evidence>
<dbReference type="EMBL" id="LJIJ01008637">
    <property type="protein sequence ID" value="ODM75170.1"/>
    <property type="molecule type" value="Genomic_DNA"/>
</dbReference>
<dbReference type="GO" id="GO:0005789">
    <property type="term" value="C:endoplasmic reticulum membrane"/>
    <property type="evidence" value="ECO:0007669"/>
    <property type="project" value="TreeGrafter"/>
</dbReference>
<proteinExistence type="inferred from homology"/>
<accession>A0A1D2M0K4</accession>
<dbReference type="PANTHER" id="PTHR43107">
    <property type="entry name" value="LONG-CHAIN FATTY ACID TRANSPORT PROTEIN"/>
    <property type="match status" value="1"/>
</dbReference>
<keyword evidence="2" id="KW-0436">Ligase</keyword>
<protein>
    <submittedName>
        <fullName evidence="5">Long-chain fatty acid transport protein 1</fullName>
    </submittedName>
</protein>
<dbReference type="InterPro" id="IPR020845">
    <property type="entry name" value="AMP-binding_CS"/>
</dbReference>
<comment type="similarity">
    <text evidence="1">Belongs to the ATP-dependent AMP-binding enzyme family.</text>
</comment>
<keyword evidence="3" id="KW-0547">Nucleotide-binding</keyword>
<evidence type="ECO:0000256" key="1">
    <source>
        <dbReference type="ARBA" id="ARBA00006432"/>
    </source>
</evidence>
<dbReference type="AlphaFoldDB" id="A0A1D2M0K4"/>
<evidence type="ECO:0000256" key="2">
    <source>
        <dbReference type="ARBA" id="ARBA00022598"/>
    </source>
</evidence>
<dbReference type="OrthoDB" id="288590at2759"/>
<dbReference type="GO" id="GO:0004467">
    <property type="term" value="F:long-chain fatty acid-CoA ligase activity"/>
    <property type="evidence" value="ECO:0007669"/>
    <property type="project" value="TreeGrafter"/>
</dbReference>
<dbReference type="PROSITE" id="PS00455">
    <property type="entry name" value="AMP_BINDING"/>
    <property type="match status" value="1"/>
</dbReference>
<dbReference type="GO" id="GO:0044539">
    <property type="term" value="P:long-chain fatty acid import into cell"/>
    <property type="evidence" value="ECO:0007669"/>
    <property type="project" value="TreeGrafter"/>
</dbReference>
<comment type="caution">
    <text evidence="5">The sequence shown here is derived from an EMBL/GenBank/DDBJ whole genome shotgun (WGS) entry which is preliminary data.</text>
</comment>
<gene>
    <name evidence="5" type="ORF">Ocin01_20187</name>
</gene>
<organism evidence="5 6">
    <name type="scientific">Orchesella cincta</name>
    <name type="common">Springtail</name>
    <name type="synonym">Podura cincta</name>
    <dbReference type="NCBI Taxonomy" id="48709"/>
    <lineage>
        <taxon>Eukaryota</taxon>
        <taxon>Metazoa</taxon>
        <taxon>Ecdysozoa</taxon>
        <taxon>Arthropoda</taxon>
        <taxon>Hexapoda</taxon>
        <taxon>Collembola</taxon>
        <taxon>Entomobryomorpha</taxon>
        <taxon>Entomobryoidea</taxon>
        <taxon>Orchesellidae</taxon>
        <taxon>Orchesellinae</taxon>
        <taxon>Orchesella</taxon>
    </lineage>
</organism>
<dbReference type="GO" id="GO:0005524">
    <property type="term" value="F:ATP binding"/>
    <property type="evidence" value="ECO:0007669"/>
    <property type="project" value="UniProtKB-KW"/>
</dbReference>
<dbReference type="GO" id="GO:0005886">
    <property type="term" value="C:plasma membrane"/>
    <property type="evidence" value="ECO:0007669"/>
    <property type="project" value="TreeGrafter"/>
</dbReference>
<dbReference type="Gene3D" id="3.40.50.12780">
    <property type="entry name" value="N-terminal domain of ligase-like"/>
    <property type="match status" value="1"/>
</dbReference>
<sequence length="442" mass="50535">LLYVLYYKILFQWIKRKRRNETIARCLDNIVAECEGDRICFYFGDEKWTYKQIQALSFRVQIIFKKLVSKRGFSWTGHDKSARNGCHLDRIRKDRGNFSAHQHEPSGRFTRKVSFSSEMQGFHYRNRTERGGMFTQSWKEPTSVAKDQEPNYLDPILYLFTSGTTGIPKAVACSHGRLCFLASTASAINFSPMTLLTLLFQCIMLEACFHLCGPLFTDHLVFSTGSWSLSESVFSEGWATTRGWAAFQERFKVKTFVDIYGSTEGNCTMINLEEKLGHVATFPIWLQPSHPIQLIKIDQITGEIVRDEKTGFAIRCEDGEPGELIGKLLILCQCRDLMGTSMATTIFKIGLVTRSVGKQRMLHNHGQFDIQSLTEGMKLSLPKYAMPMFIRLISNSKGLDMTGTLKFQKFRLRDDGFNIESIEDPILIYSSSTDSYSKMDLE</sequence>
<dbReference type="PANTHER" id="PTHR43107:SF15">
    <property type="entry name" value="FATTY ACID TRANSPORT PROTEIN 3, ISOFORM A"/>
    <property type="match status" value="1"/>
</dbReference>
<keyword evidence="4" id="KW-0067">ATP-binding</keyword>
<evidence type="ECO:0000313" key="6">
    <source>
        <dbReference type="Proteomes" id="UP000094527"/>
    </source>
</evidence>
<name>A0A1D2M0K4_ORCCI</name>
<reference evidence="5 6" key="1">
    <citation type="journal article" date="2016" name="Genome Biol. Evol.">
        <title>Gene Family Evolution Reflects Adaptation to Soil Environmental Stressors in the Genome of the Collembolan Orchesella cincta.</title>
        <authorList>
            <person name="Faddeeva-Vakhrusheva A."/>
            <person name="Derks M.F."/>
            <person name="Anvar S.Y."/>
            <person name="Agamennone V."/>
            <person name="Suring W."/>
            <person name="Smit S."/>
            <person name="van Straalen N.M."/>
            <person name="Roelofs D."/>
        </authorList>
    </citation>
    <scope>NUCLEOTIDE SEQUENCE [LARGE SCALE GENOMIC DNA]</scope>
    <source>
        <tissue evidence="5">Mixed pool</tissue>
    </source>
</reference>
<evidence type="ECO:0000313" key="5">
    <source>
        <dbReference type="EMBL" id="ODM75170.1"/>
    </source>
</evidence>
<dbReference type="Proteomes" id="UP000094527">
    <property type="component" value="Unassembled WGS sequence"/>
</dbReference>
<feature type="non-terminal residue" evidence="5">
    <location>
        <position position="442"/>
    </location>
</feature>